<organism evidence="2">
    <name type="scientific">Arundo donax</name>
    <name type="common">Giant reed</name>
    <name type="synonym">Donax arundinaceus</name>
    <dbReference type="NCBI Taxonomy" id="35708"/>
    <lineage>
        <taxon>Eukaryota</taxon>
        <taxon>Viridiplantae</taxon>
        <taxon>Streptophyta</taxon>
        <taxon>Embryophyta</taxon>
        <taxon>Tracheophyta</taxon>
        <taxon>Spermatophyta</taxon>
        <taxon>Magnoliopsida</taxon>
        <taxon>Liliopsida</taxon>
        <taxon>Poales</taxon>
        <taxon>Poaceae</taxon>
        <taxon>PACMAD clade</taxon>
        <taxon>Arundinoideae</taxon>
        <taxon>Arundineae</taxon>
        <taxon>Arundo</taxon>
    </lineage>
</organism>
<evidence type="ECO:0000313" key="2">
    <source>
        <dbReference type="EMBL" id="JAD23203.1"/>
    </source>
</evidence>
<proteinExistence type="predicted"/>
<sequence>MQPDLVLFTGMLLLLFLCFIKHSVNL</sequence>
<dbReference type="EMBL" id="GBRH01274692">
    <property type="protein sequence ID" value="JAD23203.1"/>
    <property type="molecule type" value="Transcribed_RNA"/>
</dbReference>
<accession>A0A0A8YCK1</accession>
<reference evidence="2" key="1">
    <citation type="submission" date="2014-09" db="EMBL/GenBank/DDBJ databases">
        <authorList>
            <person name="Magalhaes I.L.F."/>
            <person name="Oliveira U."/>
            <person name="Santos F.R."/>
            <person name="Vidigal T.H.D.A."/>
            <person name="Brescovit A.D."/>
            <person name="Santos A.J."/>
        </authorList>
    </citation>
    <scope>NUCLEOTIDE SEQUENCE</scope>
    <source>
        <tissue evidence="2">Shoot tissue taken approximately 20 cm above the soil surface</tissue>
    </source>
</reference>
<evidence type="ECO:0000256" key="1">
    <source>
        <dbReference type="SAM" id="Phobius"/>
    </source>
</evidence>
<name>A0A0A8YCK1_ARUDO</name>
<keyword evidence="1" id="KW-0812">Transmembrane</keyword>
<protein>
    <submittedName>
        <fullName evidence="2">Uncharacterized protein</fullName>
    </submittedName>
</protein>
<keyword evidence="1" id="KW-0472">Membrane</keyword>
<keyword evidence="1" id="KW-1133">Transmembrane helix</keyword>
<reference evidence="2" key="2">
    <citation type="journal article" date="2015" name="Data Brief">
        <title>Shoot transcriptome of the giant reed, Arundo donax.</title>
        <authorList>
            <person name="Barrero R.A."/>
            <person name="Guerrero F.D."/>
            <person name="Moolhuijzen P."/>
            <person name="Goolsby J.A."/>
            <person name="Tidwell J."/>
            <person name="Bellgard S.E."/>
            <person name="Bellgard M.I."/>
        </authorList>
    </citation>
    <scope>NUCLEOTIDE SEQUENCE</scope>
    <source>
        <tissue evidence="2">Shoot tissue taken approximately 20 cm above the soil surface</tissue>
    </source>
</reference>
<feature type="transmembrane region" description="Helical" evidence="1">
    <location>
        <begin position="6"/>
        <end position="24"/>
    </location>
</feature>
<dbReference type="AlphaFoldDB" id="A0A0A8YCK1"/>